<gene>
    <name evidence="2" type="ORF">EGT49_03090</name>
</gene>
<comment type="caution">
    <text evidence="2">The sequence shown here is derived from an EMBL/GenBank/DDBJ whole genome shotgun (WGS) entry which is preliminary data.</text>
</comment>
<keyword evidence="3" id="KW-1185">Reference proteome</keyword>
<evidence type="ECO:0008006" key="4">
    <source>
        <dbReference type="Google" id="ProtNLM"/>
    </source>
</evidence>
<dbReference type="RefSeq" id="WP_135371510.1">
    <property type="nucleotide sequence ID" value="NZ_RKLY01000005.1"/>
</dbReference>
<feature type="transmembrane region" description="Helical" evidence="1">
    <location>
        <begin position="21"/>
        <end position="40"/>
    </location>
</feature>
<feature type="transmembrane region" description="Helical" evidence="1">
    <location>
        <begin position="120"/>
        <end position="146"/>
    </location>
</feature>
<keyword evidence="1" id="KW-1133">Transmembrane helix</keyword>
<dbReference type="PANTHER" id="PTHR33451:SF5">
    <property type="entry name" value="NA+_H+ ANTIPORTER"/>
    <property type="match status" value="1"/>
</dbReference>
<feature type="transmembrane region" description="Helical" evidence="1">
    <location>
        <begin position="153"/>
        <end position="173"/>
    </location>
</feature>
<name>A0A4Z0JR27_9LACO</name>
<proteinExistence type="predicted"/>
<feature type="transmembrane region" description="Helical" evidence="1">
    <location>
        <begin position="314"/>
        <end position="334"/>
    </location>
</feature>
<feature type="transmembrane region" description="Helical" evidence="1">
    <location>
        <begin position="83"/>
        <end position="108"/>
    </location>
</feature>
<accession>A0A4Z0JR27</accession>
<feature type="transmembrane region" description="Helical" evidence="1">
    <location>
        <begin position="449"/>
        <end position="468"/>
    </location>
</feature>
<sequence length="486" mass="52331">MTEDGEKKYELEFYGGRKMGMIPIIVYIIISAGLAIFFQVYSMKGLVFASLIGLFLAFFFVKKKAKYWKTIIGGLAQFGNSKLIFTFILIGIFTKLLTVGNIGSGFVWLSTKLNITGGAFVVFTFIASTIISMGTGAPIAAVFAVVPIFYPPGIMLGAKASVLVGAILSGVFFGDAMSPSSQVINTTIDTQHDAKTHQPAVLREVMRERSPYLIAIALVSAVMFYLFGANGTEVSEQQLLQVAQSSDGKGLIMLVPIAILLIISFIKQDLFLGLSFATVIGLIMGVVFGNFQVSDIFMIGKNQELSGILMDGTYSMTDIIISSILLFGMIAVAVDSGCLDLLCDWILSKKAIQTKVGAELVLVLSIAVINILLSGCVLPAILLFGGVADKIGQSVDISANKRSYLLTGMATTFTAIVPINSAFVMGSMTLISQMNVSGATNISINPFEIFASSYYCLLLTVVCFFWVFKHNQESSTKKVNFEEVSA</sequence>
<reference evidence="2 3" key="1">
    <citation type="submission" date="2018-10" db="EMBL/GenBank/DDBJ databases">
        <title>Lactobacillus sp. R7 and Lactobacillus sp. R19 isolated from fermented mustard green product of Taiwan.</title>
        <authorList>
            <person name="Lin S.-T."/>
        </authorList>
    </citation>
    <scope>NUCLEOTIDE SEQUENCE [LARGE SCALE GENOMIC DNA]</scope>
    <source>
        <strain evidence="2 3">BCRC 81127</strain>
    </source>
</reference>
<keyword evidence="1" id="KW-0472">Membrane</keyword>
<feature type="transmembrane region" description="Helical" evidence="1">
    <location>
        <begin position="250"/>
        <end position="266"/>
    </location>
</feature>
<protein>
    <recommendedName>
        <fullName evidence="4">Na+/H+ antiporter NhaC family protein</fullName>
    </recommendedName>
</protein>
<feature type="transmembrane region" description="Helical" evidence="1">
    <location>
        <begin position="404"/>
        <end position="429"/>
    </location>
</feature>
<feature type="transmembrane region" description="Helical" evidence="1">
    <location>
        <begin position="360"/>
        <end position="384"/>
    </location>
</feature>
<dbReference type="EMBL" id="RKLY01000005">
    <property type="protein sequence ID" value="TGD24536.1"/>
    <property type="molecule type" value="Genomic_DNA"/>
</dbReference>
<dbReference type="AlphaFoldDB" id="A0A4Z0JR27"/>
<dbReference type="OrthoDB" id="9762978at2"/>
<feature type="transmembrane region" description="Helical" evidence="1">
    <location>
        <begin position="212"/>
        <end position="229"/>
    </location>
</feature>
<dbReference type="InterPro" id="IPR052180">
    <property type="entry name" value="NhaC_Na-H+_Antiporter"/>
</dbReference>
<organism evidence="2 3">
    <name type="scientific">Companilactobacillus suantsaicola</name>
    <dbReference type="NCBI Taxonomy" id="2487723"/>
    <lineage>
        <taxon>Bacteria</taxon>
        <taxon>Bacillati</taxon>
        <taxon>Bacillota</taxon>
        <taxon>Bacilli</taxon>
        <taxon>Lactobacillales</taxon>
        <taxon>Lactobacillaceae</taxon>
        <taxon>Companilactobacillus</taxon>
    </lineage>
</organism>
<keyword evidence="1" id="KW-0812">Transmembrane</keyword>
<feature type="transmembrane region" description="Helical" evidence="1">
    <location>
        <begin position="272"/>
        <end position="293"/>
    </location>
</feature>
<evidence type="ECO:0000313" key="2">
    <source>
        <dbReference type="EMBL" id="TGD24536.1"/>
    </source>
</evidence>
<feature type="transmembrane region" description="Helical" evidence="1">
    <location>
        <begin position="46"/>
        <end position="62"/>
    </location>
</feature>
<dbReference type="PANTHER" id="PTHR33451">
    <property type="entry name" value="MALATE-2H(+)/NA(+)-LACTATE ANTIPORTER"/>
    <property type="match status" value="1"/>
</dbReference>
<dbReference type="Proteomes" id="UP000298021">
    <property type="component" value="Unassembled WGS sequence"/>
</dbReference>
<evidence type="ECO:0000256" key="1">
    <source>
        <dbReference type="SAM" id="Phobius"/>
    </source>
</evidence>
<evidence type="ECO:0000313" key="3">
    <source>
        <dbReference type="Proteomes" id="UP000298021"/>
    </source>
</evidence>